<reference evidence="1 2" key="1">
    <citation type="journal article" date="2023" name="IMA Fungus">
        <title>Comparative genomic study of the Penicillium genus elucidates a diverse pangenome and 15 lateral gene transfer events.</title>
        <authorList>
            <person name="Petersen C."/>
            <person name="Sorensen T."/>
            <person name="Nielsen M.R."/>
            <person name="Sondergaard T.E."/>
            <person name="Sorensen J.L."/>
            <person name="Fitzpatrick D.A."/>
            <person name="Frisvad J.C."/>
            <person name="Nielsen K.L."/>
        </authorList>
    </citation>
    <scope>NUCLEOTIDE SEQUENCE [LARGE SCALE GENOMIC DNA]</scope>
    <source>
        <strain evidence="1 2">IBT 35679</strain>
    </source>
</reference>
<keyword evidence="2" id="KW-1185">Reference proteome</keyword>
<dbReference type="AlphaFoldDB" id="A0AAD6CSF0"/>
<sequence length="72" mass="8563">MLLRHPIFSYISVVLPLQRSSLASVRRINSKAQDQQTSIYTPIYRCSYKNESAWSRLLQRLREQIESDLEYD</sequence>
<dbReference type="Proteomes" id="UP001220324">
    <property type="component" value="Unassembled WGS sequence"/>
</dbReference>
<accession>A0AAD6CSF0</accession>
<gene>
    <name evidence="1" type="ORF">N7494_009846</name>
</gene>
<organism evidence="1 2">
    <name type="scientific">Penicillium frequentans</name>
    <dbReference type="NCBI Taxonomy" id="3151616"/>
    <lineage>
        <taxon>Eukaryota</taxon>
        <taxon>Fungi</taxon>
        <taxon>Dikarya</taxon>
        <taxon>Ascomycota</taxon>
        <taxon>Pezizomycotina</taxon>
        <taxon>Eurotiomycetes</taxon>
        <taxon>Eurotiomycetidae</taxon>
        <taxon>Eurotiales</taxon>
        <taxon>Aspergillaceae</taxon>
        <taxon>Penicillium</taxon>
    </lineage>
</organism>
<protein>
    <submittedName>
        <fullName evidence="1">Uncharacterized protein</fullName>
    </submittedName>
</protein>
<proteinExistence type="predicted"/>
<evidence type="ECO:0000313" key="2">
    <source>
        <dbReference type="Proteomes" id="UP001220324"/>
    </source>
</evidence>
<dbReference type="EMBL" id="JAQIZZ010000007">
    <property type="protein sequence ID" value="KAJ5533294.1"/>
    <property type="molecule type" value="Genomic_DNA"/>
</dbReference>
<name>A0AAD6CSF0_9EURO</name>
<comment type="caution">
    <text evidence="1">The sequence shown here is derived from an EMBL/GenBank/DDBJ whole genome shotgun (WGS) entry which is preliminary data.</text>
</comment>
<evidence type="ECO:0000313" key="1">
    <source>
        <dbReference type="EMBL" id="KAJ5533294.1"/>
    </source>
</evidence>